<dbReference type="Proteomes" id="UP000585474">
    <property type="component" value="Unassembled WGS sequence"/>
</dbReference>
<gene>
    <name evidence="3" type="ORF">Acr_03g0012960</name>
</gene>
<evidence type="ECO:0000313" key="3">
    <source>
        <dbReference type="EMBL" id="GFY84522.1"/>
    </source>
</evidence>
<feature type="transmembrane region" description="Helical" evidence="2">
    <location>
        <begin position="35"/>
        <end position="61"/>
    </location>
</feature>
<evidence type="ECO:0000256" key="1">
    <source>
        <dbReference type="SAM" id="MobiDB-lite"/>
    </source>
</evidence>
<name>A0A7J0EDW9_9ERIC</name>
<dbReference type="EMBL" id="BJWL01000003">
    <property type="protein sequence ID" value="GFY84522.1"/>
    <property type="molecule type" value="Genomic_DNA"/>
</dbReference>
<keyword evidence="4" id="KW-1185">Reference proteome</keyword>
<keyword evidence="2" id="KW-0472">Membrane</keyword>
<sequence length="289" mass="32254">MSNLWNHLAQFEPIWTCSIDAAAFYAYQDCSHLRYFPWLFLLIMSIHGLLFFIVILFLLLAKPLPSLDLRQLARRLWLPISTLRLFWSHLPSHLYHRHLSQFDLLARRLYHLVVKKNITIFVDVTIILIRNVALATNPNAKVPATFTDSTGPSPNSSSSSAFTAADVETIVTQTGKIIETGRKVGRLFELESLHVLPQSIAAASSPNSHTIQIITILTLVEQRVGGQGTDDGTAGEETLGTSIARDGRLGEDREPTEEGEVTGEIISKNESLNRGRPRLAVHMTNMHPV</sequence>
<accession>A0A7J0EDW9</accession>
<comment type="caution">
    <text evidence="3">The sequence shown here is derived from an EMBL/GenBank/DDBJ whole genome shotgun (WGS) entry which is preliminary data.</text>
</comment>
<dbReference type="OrthoDB" id="1837191at2759"/>
<evidence type="ECO:0000313" key="4">
    <source>
        <dbReference type="Proteomes" id="UP000585474"/>
    </source>
</evidence>
<organism evidence="3 4">
    <name type="scientific">Actinidia rufa</name>
    <dbReference type="NCBI Taxonomy" id="165716"/>
    <lineage>
        <taxon>Eukaryota</taxon>
        <taxon>Viridiplantae</taxon>
        <taxon>Streptophyta</taxon>
        <taxon>Embryophyta</taxon>
        <taxon>Tracheophyta</taxon>
        <taxon>Spermatophyta</taxon>
        <taxon>Magnoliopsida</taxon>
        <taxon>eudicotyledons</taxon>
        <taxon>Gunneridae</taxon>
        <taxon>Pentapetalae</taxon>
        <taxon>asterids</taxon>
        <taxon>Ericales</taxon>
        <taxon>Actinidiaceae</taxon>
        <taxon>Actinidia</taxon>
    </lineage>
</organism>
<dbReference type="AlphaFoldDB" id="A0A7J0EDW9"/>
<evidence type="ECO:0000256" key="2">
    <source>
        <dbReference type="SAM" id="Phobius"/>
    </source>
</evidence>
<keyword evidence="2" id="KW-0812">Transmembrane</keyword>
<reference evidence="3 4" key="1">
    <citation type="submission" date="2019-07" db="EMBL/GenBank/DDBJ databases">
        <title>De Novo Assembly of kiwifruit Actinidia rufa.</title>
        <authorList>
            <person name="Sugita-Konishi S."/>
            <person name="Sato K."/>
            <person name="Mori E."/>
            <person name="Abe Y."/>
            <person name="Kisaki G."/>
            <person name="Hamano K."/>
            <person name="Suezawa K."/>
            <person name="Otani M."/>
            <person name="Fukuda T."/>
            <person name="Manabe T."/>
            <person name="Gomi K."/>
            <person name="Tabuchi M."/>
            <person name="Akimitsu K."/>
            <person name="Kataoka I."/>
        </authorList>
    </citation>
    <scope>NUCLEOTIDE SEQUENCE [LARGE SCALE GENOMIC DNA]</scope>
    <source>
        <strain evidence="4">cv. Fuchu</strain>
    </source>
</reference>
<keyword evidence="2" id="KW-1133">Transmembrane helix</keyword>
<protein>
    <submittedName>
        <fullName evidence="3">Uncharacterized protein</fullName>
    </submittedName>
</protein>
<proteinExistence type="predicted"/>
<feature type="region of interest" description="Disordered" evidence="1">
    <location>
        <begin position="226"/>
        <end position="261"/>
    </location>
</feature>